<organism evidence="2 3">
    <name type="scientific">Mycena rosella</name>
    <name type="common">Pink bonnet</name>
    <name type="synonym">Agaricus rosellus</name>
    <dbReference type="NCBI Taxonomy" id="1033263"/>
    <lineage>
        <taxon>Eukaryota</taxon>
        <taxon>Fungi</taxon>
        <taxon>Dikarya</taxon>
        <taxon>Basidiomycota</taxon>
        <taxon>Agaricomycotina</taxon>
        <taxon>Agaricomycetes</taxon>
        <taxon>Agaricomycetidae</taxon>
        <taxon>Agaricales</taxon>
        <taxon>Marasmiineae</taxon>
        <taxon>Mycenaceae</taxon>
        <taxon>Mycena</taxon>
    </lineage>
</organism>
<evidence type="ECO:0000256" key="1">
    <source>
        <dbReference type="SAM" id="MobiDB-lite"/>
    </source>
</evidence>
<evidence type="ECO:0000313" key="3">
    <source>
        <dbReference type="Proteomes" id="UP001221757"/>
    </source>
</evidence>
<gene>
    <name evidence="2" type="ORF">B0H17DRAFT_1336676</name>
</gene>
<dbReference type="AlphaFoldDB" id="A0AAD7CVN4"/>
<comment type="caution">
    <text evidence="2">The sequence shown here is derived from an EMBL/GenBank/DDBJ whole genome shotgun (WGS) entry which is preliminary data.</text>
</comment>
<feature type="compositionally biased region" description="Low complexity" evidence="1">
    <location>
        <begin position="27"/>
        <end position="51"/>
    </location>
</feature>
<keyword evidence="3" id="KW-1185">Reference proteome</keyword>
<evidence type="ECO:0000313" key="2">
    <source>
        <dbReference type="EMBL" id="KAJ7664692.1"/>
    </source>
</evidence>
<protein>
    <submittedName>
        <fullName evidence="2">Uncharacterized protein</fullName>
    </submittedName>
</protein>
<dbReference type="Proteomes" id="UP001221757">
    <property type="component" value="Unassembled WGS sequence"/>
</dbReference>
<name>A0AAD7CVN4_MYCRO</name>
<accession>A0AAD7CVN4</accession>
<proteinExistence type="predicted"/>
<feature type="region of interest" description="Disordered" evidence="1">
    <location>
        <begin position="25"/>
        <end position="63"/>
    </location>
</feature>
<dbReference type="EMBL" id="JARKIE010000222">
    <property type="protein sequence ID" value="KAJ7664692.1"/>
    <property type="molecule type" value="Genomic_DNA"/>
</dbReference>
<sequence>MCREEGWIDVGLVLPMLRRPGIPRPDLPCTLETMTTTTSTTPHPTATTDPLPRGPRREDQDVRPTGRLAVARRGRSSSLSACLVVFSSTLAASHHAYKAPDAHWHPLVLFRFTFSTAPRWQGTTFLSPGARFHTFLFHTAPRTHADQAFAAARHRATTNHSPRPLTVVAFYSPDTDGWGFGFGSR</sequence>
<reference evidence="2" key="1">
    <citation type="submission" date="2023-03" db="EMBL/GenBank/DDBJ databases">
        <title>Massive genome expansion in bonnet fungi (Mycena s.s.) driven by repeated elements and novel gene families across ecological guilds.</title>
        <authorList>
            <consortium name="Lawrence Berkeley National Laboratory"/>
            <person name="Harder C.B."/>
            <person name="Miyauchi S."/>
            <person name="Viragh M."/>
            <person name="Kuo A."/>
            <person name="Thoen E."/>
            <person name="Andreopoulos B."/>
            <person name="Lu D."/>
            <person name="Skrede I."/>
            <person name="Drula E."/>
            <person name="Henrissat B."/>
            <person name="Morin E."/>
            <person name="Kohler A."/>
            <person name="Barry K."/>
            <person name="LaButti K."/>
            <person name="Morin E."/>
            <person name="Salamov A."/>
            <person name="Lipzen A."/>
            <person name="Mereny Z."/>
            <person name="Hegedus B."/>
            <person name="Baldrian P."/>
            <person name="Stursova M."/>
            <person name="Weitz H."/>
            <person name="Taylor A."/>
            <person name="Grigoriev I.V."/>
            <person name="Nagy L.G."/>
            <person name="Martin F."/>
            <person name="Kauserud H."/>
        </authorList>
    </citation>
    <scope>NUCLEOTIDE SEQUENCE</scope>
    <source>
        <strain evidence="2">CBHHK067</strain>
    </source>
</reference>